<keyword evidence="1" id="KW-0812">Transmembrane</keyword>
<evidence type="ECO:0000313" key="3">
    <source>
        <dbReference type="EMBL" id="GLP99339.1"/>
    </source>
</evidence>
<evidence type="ECO:0000313" key="4">
    <source>
        <dbReference type="Proteomes" id="UP001161423"/>
    </source>
</evidence>
<comment type="caution">
    <text evidence="3">The sequence shown here is derived from an EMBL/GenBank/DDBJ whole genome shotgun (WGS) entry which is preliminary data.</text>
</comment>
<sequence>MNQHSIVWNTLKQAELVTGEKPQGLTPRIPWYIKTLLAIAGWLASLFILSFLGLMFNQLLESVVADIILGSGMIFLAYHLLLKQHSDFVEHLGLAMSLAGQALFIFAVIQWQSTTYLTSWLAALCLNIGLVILMPHFVHRVISAFFVCICQAGVMTELGLYSLAIPVVMLLCAWCWLHEFVSVRWHGHITAMGYGSILALLVIQTTQLFDSGMTLLMDGHLLEQYIRFSWTSVLAAAVILYVTVMLIKQHQSLTNSSSIYILVLAVIFAALAFNIAGLYIAVMIMVLGFASGHRLLIGSGIVFLLFCISHYYYALNTTLLMKSISLLVLGIVLIGLYWCLPKLFGGKHEAN</sequence>
<dbReference type="InterPro" id="IPR025513">
    <property type="entry name" value="DUF4401"/>
</dbReference>
<dbReference type="Pfam" id="PF14351">
    <property type="entry name" value="DUF4401"/>
    <property type="match status" value="1"/>
</dbReference>
<evidence type="ECO:0000256" key="1">
    <source>
        <dbReference type="SAM" id="Phobius"/>
    </source>
</evidence>
<feature type="transmembrane region" description="Helical" evidence="1">
    <location>
        <begin position="189"/>
        <end position="209"/>
    </location>
</feature>
<feature type="transmembrane region" description="Helical" evidence="1">
    <location>
        <begin position="295"/>
        <end position="314"/>
    </location>
</feature>
<keyword evidence="4" id="KW-1185">Reference proteome</keyword>
<feature type="transmembrane region" description="Helical" evidence="1">
    <location>
        <begin position="229"/>
        <end position="247"/>
    </location>
</feature>
<dbReference type="Proteomes" id="UP001161423">
    <property type="component" value="Unassembled WGS sequence"/>
</dbReference>
<feature type="transmembrane region" description="Helical" evidence="1">
    <location>
        <begin position="158"/>
        <end position="177"/>
    </location>
</feature>
<feature type="transmembrane region" description="Helical" evidence="1">
    <location>
        <begin position="259"/>
        <end position="289"/>
    </location>
</feature>
<feature type="transmembrane region" description="Helical" evidence="1">
    <location>
        <begin position="116"/>
        <end position="138"/>
    </location>
</feature>
<keyword evidence="1" id="KW-1133">Transmembrane helix</keyword>
<feature type="domain" description="DUF4401" evidence="2">
    <location>
        <begin position="30"/>
        <end position="342"/>
    </location>
</feature>
<evidence type="ECO:0000259" key="2">
    <source>
        <dbReference type="Pfam" id="PF14351"/>
    </source>
</evidence>
<feature type="transmembrane region" description="Helical" evidence="1">
    <location>
        <begin position="63"/>
        <end position="82"/>
    </location>
</feature>
<accession>A0ABQ5TTP4</accession>
<feature type="transmembrane region" description="Helical" evidence="1">
    <location>
        <begin position="31"/>
        <end position="56"/>
    </location>
</feature>
<protein>
    <recommendedName>
        <fullName evidence="2">DUF4401 domain-containing protein</fullName>
    </recommendedName>
</protein>
<gene>
    <name evidence="3" type="ORF">GCM10007891_11930</name>
</gene>
<name>A0ABQ5TTP4_9GAMM</name>
<organism evidence="3 4">
    <name type="scientific">Methylophaga thalassica</name>
    <dbReference type="NCBI Taxonomy" id="40223"/>
    <lineage>
        <taxon>Bacteria</taxon>
        <taxon>Pseudomonadati</taxon>
        <taxon>Pseudomonadota</taxon>
        <taxon>Gammaproteobacteria</taxon>
        <taxon>Thiotrichales</taxon>
        <taxon>Piscirickettsiaceae</taxon>
        <taxon>Methylophaga</taxon>
    </lineage>
</organism>
<keyword evidence="1" id="KW-0472">Membrane</keyword>
<feature type="transmembrane region" description="Helical" evidence="1">
    <location>
        <begin position="88"/>
        <end position="109"/>
    </location>
</feature>
<dbReference type="EMBL" id="BSND01000004">
    <property type="protein sequence ID" value="GLP99339.1"/>
    <property type="molecule type" value="Genomic_DNA"/>
</dbReference>
<feature type="transmembrane region" description="Helical" evidence="1">
    <location>
        <begin position="326"/>
        <end position="344"/>
    </location>
</feature>
<proteinExistence type="predicted"/>
<dbReference type="RefSeq" id="WP_284722756.1">
    <property type="nucleotide sequence ID" value="NZ_BSND01000004.1"/>
</dbReference>
<reference evidence="3" key="1">
    <citation type="journal article" date="2014" name="Int. J. Syst. Evol. Microbiol.">
        <title>Complete genome of a new Firmicutes species belonging to the dominant human colonic microbiota ('Ruminococcus bicirculans') reveals two chromosomes and a selective capacity to utilize plant glucans.</title>
        <authorList>
            <consortium name="NISC Comparative Sequencing Program"/>
            <person name="Wegmann U."/>
            <person name="Louis P."/>
            <person name="Goesmann A."/>
            <person name="Henrissat B."/>
            <person name="Duncan S.H."/>
            <person name="Flint H.J."/>
        </authorList>
    </citation>
    <scope>NUCLEOTIDE SEQUENCE</scope>
    <source>
        <strain evidence="3">NBRC 102424</strain>
    </source>
</reference>
<reference evidence="3" key="2">
    <citation type="submission" date="2023-01" db="EMBL/GenBank/DDBJ databases">
        <title>Draft genome sequence of Methylophaga thalassica strain NBRC 102424.</title>
        <authorList>
            <person name="Sun Q."/>
            <person name="Mori K."/>
        </authorList>
    </citation>
    <scope>NUCLEOTIDE SEQUENCE</scope>
    <source>
        <strain evidence="3">NBRC 102424</strain>
    </source>
</reference>